<keyword evidence="1" id="KW-0472">Membrane</keyword>
<accession>A0AAW2ZCZ8</accession>
<gene>
    <name evidence="2" type="ORF">AKO1_001080</name>
</gene>
<proteinExistence type="predicted"/>
<comment type="caution">
    <text evidence="2">The sequence shown here is derived from an EMBL/GenBank/DDBJ whole genome shotgun (WGS) entry which is preliminary data.</text>
</comment>
<keyword evidence="3" id="KW-1185">Reference proteome</keyword>
<protein>
    <submittedName>
        <fullName evidence="2">3 TM domain-containing transmembrane protein</fullName>
    </submittedName>
</protein>
<dbReference type="EMBL" id="JAOPGA020001328">
    <property type="protein sequence ID" value="KAL0487280.1"/>
    <property type="molecule type" value="Genomic_DNA"/>
</dbReference>
<dbReference type="AlphaFoldDB" id="A0AAW2ZCZ8"/>
<evidence type="ECO:0000313" key="2">
    <source>
        <dbReference type="EMBL" id="KAL0487280.1"/>
    </source>
</evidence>
<name>A0AAW2ZCZ8_9EUKA</name>
<feature type="transmembrane region" description="Helical" evidence="1">
    <location>
        <begin position="243"/>
        <end position="262"/>
    </location>
</feature>
<keyword evidence="1" id="KW-1133">Transmembrane helix</keyword>
<reference evidence="2 3" key="1">
    <citation type="submission" date="2024-03" db="EMBL/GenBank/DDBJ databases">
        <title>The Acrasis kona genome and developmental transcriptomes reveal deep origins of eukaryotic multicellular pathways.</title>
        <authorList>
            <person name="Sheikh S."/>
            <person name="Fu C.-J."/>
            <person name="Brown M.W."/>
            <person name="Baldauf S.L."/>
        </authorList>
    </citation>
    <scope>NUCLEOTIDE SEQUENCE [LARGE SCALE GENOMIC DNA]</scope>
    <source>
        <strain evidence="2 3">ATCC MYA-3509</strain>
    </source>
</reference>
<evidence type="ECO:0000313" key="3">
    <source>
        <dbReference type="Proteomes" id="UP001431209"/>
    </source>
</evidence>
<dbReference type="Proteomes" id="UP001431209">
    <property type="component" value="Unassembled WGS sequence"/>
</dbReference>
<evidence type="ECO:0000256" key="1">
    <source>
        <dbReference type="SAM" id="Phobius"/>
    </source>
</evidence>
<feature type="transmembrane region" description="Helical" evidence="1">
    <location>
        <begin position="182"/>
        <end position="201"/>
    </location>
</feature>
<organism evidence="2 3">
    <name type="scientific">Acrasis kona</name>
    <dbReference type="NCBI Taxonomy" id="1008807"/>
    <lineage>
        <taxon>Eukaryota</taxon>
        <taxon>Discoba</taxon>
        <taxon>Heterolobosea</taxon>
        <taxon>Tetramitia</taxon>
        <taxon>Eutetramitia</taxon>
        <taxon>Acrasidae</taxon>
        <taxon>Acrasis</taxon>
    </lineage>
</organism>
<keyword evidence="1 2" id="KW-0812">Transmembrane</keyword>
<sequence>MSEAGSDEVKVTLTAAEKRNKLREMRMNAVRNRQLGKNGNDIVQVQQDQEREKKTVAEEEKTMNIPIARKVNRQLSASDLTPSTPLTPIDDVVIPNQRFNQLINRDAVESSIRPHVQFLDDGQVISTPEVAVKTQETSPKTYPTIPLSTPIQQAITNILFALYSAVSSAYPEYIKLPQAPPLVLFLTIQFMLMLPLLSGLFSSENNTQDQIVGDQQPQDSAPGVQKWIDRAIGLLRVYNFFKLVMRNVCLYLFVYMITISYIKFYNTVSN</sequence>